<dbReference type="AlphaFoldDB" id="A0A1H9LDZ4"/>
<dbReference type="RefSeq" id="WP_089738080.1">
    <property type="nucleotide sequence ID" value="NZ_FOGL01000001.1"/>
</dbReference>
<accession>A0A1H9LDZ4</accession>
<protein>
    <recommendedName>
        <fullName evidence="3">DUF5659 domain-containing protein</fullName>
    </recommendedName>
</protein>
<evidence type="ECO:0000313" key="2">
    <source>
        <dbReference type="Proteomes" id="UP000199687"/>
    </source>
</evidence>
<gene>
    <name evidence="1" type="ORF">SAMN04487944_101198</name>
</gene>
<proteinExistence type="predicted"/>
<evidence type="ECO:0000313" key="1">
    <source>
        <dbReference type="EMBL" id="SER09163.1"/>
    </source>
</evidence>
<evidence type="ECO:0008006" key="3">
    <source>
        <dbReference type="Google" id="ProtNLM"/>
    </source>
</evidence>
<dbReference type="OrthoDB" id="2971771at2"/>
<sequence>MKKENNYFFCYSKDLSNFLKANGISYITKSINPKNKLTFTLFEKDNQLISTLKDYKVQNQ</sequence>
<organism evidence="1 2">
    <name type="scientific">Gracilibacillus ureilyticus</name>
    <dbReference type="NCBI Taxonomy" id="531814"/>
    <lineage>
        <taxon>Bacteria</taxon>
        <taxon>Bacillati</taxon>
        <taxon>Bacillota</taxon>
        <taxon>Bacilli</taxon>
        <taxon>Bacillales</taxon>
        <taxon>Bacillaceae</taxon>
        <taxon>Gracilibacillus</taxon>
    </lineage>
</organism>
<name>A0A1H9LDZ4_9BACI</name>
<dbReference type="STRING" id="531814.SAMN04487944_101198"/>
<keyword evidence="2" id="KW-1185">Reference proteome</keyword>
<dbReference type="EMBL" id="FOGL01000001">
    <property type="protein sequence ID" value="SER09163.1"/>
    <property type="molecule type" value="Genomic_DNA"/>
</dbReference>
<dbReference type="Proteomes" id="UP000199687">
    <property type="component" value="Unassembled WGS sequence"/>
</dbReference>
<reference evidence="1 2" key="1">
    <citation type="submission" date="2016-10" db="EMBL/GenBank/DDBJ databases">
        <authorList>
            <person name="de Groot N.N."/>
        </authorList>
    </citation>
    <scope>NUCLEOTIDE SEQUENCE [LARGE SCALE GENOMIC DNA]</scope>
    <source>
        <strain evidence="1 2">CGMCC 1.7727</strain>
    </source>
</reference>